<protein>
    <submittedName>
        <fullName evidence="1">Uncharacterized protein</fullName>
    </submittedName>
</protein>
<accession>A0ABV0MQX6</accession>
<sequence>MSSIPTTVPSRPLTKLLISCWKISGADLIPNGRGLNQKLPIGVMNVVSFWQLGSNEICQNSLEASKMEKTLALANLVHIFDFPKHIFC</sequence>
<evidence type="ECO:0000313" key="1">
    <source>
        <dbReference type="EMBL" id="MEQ2160482.1"/>
    </source>
</evidence>
<organism evidence="1 2">
    <name type="scientific">Goodea atripinnis</name>
    <dbReference type="NCBI Taxonomy" id="208336"/>
    <lineage>
        <taxon>Eukaryota</taxon>
        <taxon>Metazoa</taxon>
        <taxon>Chordata</taxon>
        <taxon>Craniata</taxon>
        <taxon>Vertebrata</taxon>
        <taxon>Euteleostomi</taxon>
        <taxon>Actinopterygii</taxon>
        <taxon>Neopterygii</taxon>
        <taxon>Teleostei</taxon>
        <taxon>Neoteleostei</taxon>
        <taxon>Acanthomorphata</taxon>
        <taxon>Ovalentaria</taxon>
        <taxon>Atherinomorphae</taxon>
        <taxon>Cyprinodontiformes</taxon>
        <taxon>Goodeidae</taxon>
        <taxon>Goodea</taxon>
    </lineage>
</organism>
<keyword evidence="2" id="KW-1185">Reference proteome</keyword>
<comment type="caution">
    <text evidence="1">The sequence shown here is derived from an EMBL/GenBank/DDBJ whole genome shotgun (WGS) entry which is preliminary data.</text>
</comment>
<evidence type="ECO:0000313" key="2">
    <source>
        <dbReference type="Proteomes" id="UP001476798"/>
    </source>
</evidence>
<name>A0ABV0MQX6_9TELE</name>
<proteinExistence type="predicted"/>
<dbReference type="Proteomes" id="UP001476798">
    <property type="component" value="Unassembled WGS sequence"/>
</dbReference>
<reference evidence="1 2" key="1">
    <citation type="submission" date="2021-06" db="EMBL/GenBank/DDBJ databases">
        <authorList>
            <person name="Palmer J.M."/>
        </authorList>
    </citation>
    <scope>NUCLEOTIDE SEQUENCE [LARGE SCALE GENOMIC DNA]</scope>
    <source>
        <strain evidence="1 2">GA_2019</strain>
        <tissue evidence="1">Muscle</tissue>
    </source>
</reference>
<gene>
    <name evidence="1" type="ORF">GOODEAATRI_034234</name>
</gene>
<dbReference type="EMBL" id="JAHRIO010008288">
    <property type="protein sequence ID" value="MEQ2160482.1"/>
    <property type="molecule type" value="Genomic_DNA"/>
</dbReference>